<dbReference type="PROSITE" id="PS51500">
    <property type="entry name" value="SIN"/>
    <property type="match status" value="1"/>
</dbReference>
<reference evidence="4" key="3">
    <citation type="submission" date="2017-03" db="EMBL/GenBank/DDBJ databases">
        <authorList>
            <person name="Dastager S.G."/>
            <person name="Neurgaonkar P.S."/>
            <person name="Dharne M.S."/>
        </authorList>
    </citation>
    <scope>NUCLEOTIDE SEQUENCE</scope>
    <source>
        <strain evidence="4">DSM 25145</strain>
    </source>
</reference>
<evidence type="ECO:0000259" key="2">
    <source>
        <dbReference type="PROSITE" id="PS50943"/>
    </source>
</evidence>
<sequence>MIGVKLKYLRIQKGYSITQLAKKAQISKSYLSYLEKNPETNPSLHIISKIAAALDTSPNYFIDQEQEEGKEEINQEWMDLLKNGLEEGITKEDFEEFQKYLAFIKYKKSH</sequence>
<dbReference type="InterPro" id="IPR010982">
    <property type="entry name" value="Lambda_DNA-bd_dom_sf"/>
</dbReference>
<evidence type="ECO:0000313" key="5">
    <source>
        <dbReference type="EMBL" id="SIQ33366.1"/>
    </source>
</evidence>
<dbReference type="GO" id="GO:0046983">
    <property type="term" value="F:protein dimerization activity"/>
    <property type="evidence" value="ECO:0007669"/>
    <property type="project" value="InterPro"/>
</dbReference>
<protein>
    <submittedName>
        <fullName evidence="5">Transcriptional regulator, contains XRE-family HTH domain</fullName>
    </submittedName>
</protein>
<name>A0A1N6RXD8_9BACI</name>
<feature type="domain" description="Sin" evidence="3">
    <location>
        <begin position="64"/>
        <end position="102"/>
    </location>
</feature>
<dbReference type="Proteomes" id="UP000186385">
    <property type="component" value="Unassembled WGS sequence"/>
</dbReference>
<keyword evidence="1" id="KW-0238">DNA-binding</keyword>
<dbReference type="InterPro" id="IPR001387">
    <property type="entry name" value="Cro/C1-type_HTH"/>
</dbReference>
<dbReference type="SUPFAM" id="SSF47406">
    <property type="entry name" value="SinR repressor dimerisation domain-like"/>
    <property type="match status" value="1"/>
</dbReference>
<keyword evidence="7" id="KW-1185">Reference proteome</keyword>
<evidence type="ECO:0000313" key="6">
    <source>
        <dbReference type="Proteomes" id="UP000186385"/>
    </source>
</evidence>
<dbReference type="PROSITE" id="PS50943">
    <property type="entry name" value="HTH_CROC1"/>
    <property type="match status" value="1"/>
</dbReference>
<evidence type="ECO:0000313" key="4">
    <source>
        <dbReference type="EMBL" id="OXS79159.1"/>
    </source>
</evidence>
<reference evidence="7" key="2">
    <citation type="submission" date="2017-03" db="EMBL/GenBank/DDBJ databases">
        <title>Bacillus sp. V-88(T) DSM27956, whole genome shotgun sequencing project.</title>
        <authorList>
            <person name="Dastager S.G."/>
            <person name="Neurgaonkar P.S."/>
            <person name="Dharne M.S."/>
        </authorList>
    </citation>
    <scope>NUCLEOTIDE SEQUENCE [LARGE SCALE GENOMIC DNA]</scope>
    <source>
        <strain evidence="7">DSM 25145</strain>
    </source>
</reference>
<dbReference type="CDD" id="cd00093">
    <property type="entry name" value="HTH_XRE"/>
    <property type="match status" value="1"/>
</dbReference>
<dbReference type="STRING" id="1017273.SAMN05443094_102243"/>
<dbReference type="OrthoDB" id="1859224at2"/>
<reference evidence="5 6" key="1">
    <citation type="submission" date="2017-01" db="EMBL/GenBank/DDBJ databases">
        <authorList>
            <person name="Mah S.A."/>
            <person name="Swanson W.J."/>
            <person name="Moy G.W."/>
            <person name="Vacquier V.D."/>
        </authorList>
    </citation>
    <scope>NUCLEOTIDE SEQUENCE [LARGE SCALE GENOMIC DNA]</scope>
    <source>
        <strain evidence="5 6">NIO-1016</strain>
    </source>
</reference>
<evidence type="ECO:0000313" key="7">
    <source>
        <dbReference type="Proteomes" id="UP000215545"/>
    </source>
</evidence>
<proteinExistence type="predicted"/>
<dbReference type="Pfam" id="PF01381">
    <property type="entry name" value="HTH_3"/>
    <property type="match status" value="1"/>
</dbReference>
<organism evidence="5 6">
    <name type="scientific">Domibacillus enclensis</name>
    <dbReference type="NCBI Taxonomy" id="1017273"/>
    <lineage>
        <taxon>Bacteria</taxon>
        <taxon>Bacillati</taxon>
        <taxon>Bacillota</taxon>
        <taxon>Bacilli</taxon>
        <taxon>Bacillales</taxon>
        <taxon>Bacillaceae</taxon>
        <taxon>Domibacillus</taxon>
    </lineage>
</organism>
<dbReference type="SMART" id="SM00530">
    <property type="entry name" value="HTH_XRE"/>
    <property type="match status" value="1"/>
</dbReference>
<dbReference type="AlphaFoldDB" id="A0A1N6RXD8"/>
<gene>
    <name evidence="4" type="ORF">B1B05_05130</name>
    <name evidence="5" type="ORF">SAMN05443094_102243</name>
</gene>
<dbReference type="Proteomes" id="UP000215545">
    <property type="component" value="Unassembled WGS sequence"/>
</dbReference>
<dbReference type="PANTHER" id="PTHR46797">
    <property type="entry name" value="HTH-TYPE TRANSCRIPTIONAL REGULATOR"/>
    <property type="match status" value="1"/>
</dbReference>
<feature type="domain" description="HTH cro/C1-type" evidence="2">
    <location>
        <begin position="6"/>
        <end position="61"/>
    </location>
</feature>
<dbReference type="EMBL" id="FTLX01000002">
    <property type="protein sequence ID" value="SIQ33366.1"/>
    <property type="molecule type" value="Genomic_DNA"/>
</dbReference>
<dbReference type="GO" id="GO:0005829">
    <property type="term" value="C:cytosol"/>
    <property type="evidence" value="ECO:0007669"/>
    <property type="project" value="TreeGrafter"/>
</dbReference>
<dbReference type="SUPFAM" id="SSF47413">
    <property type="entry name" value="lambda repressor-like DNA-binding domains"/>
    <property type="match status" value="1"/>
</dbReference>
<dbReference type="InterPro" id="IPR036281">
    <property type="entry name" value="SinR/SinI_dimer_dom_sf"/>
</dbReference>
<dbReference type="EMBL" id="MWSK01000002">
    <property type="protein sequence ID" value="OXS79159.1"/>
    <property type="molecule type" value="Genomic_DNA"/>
</dbReference>
<dbReference type="GO" id="GO:0003677">
    <property type="term" value="F:DNA binding"/>
    <property type="evidence" value="ECO:0007669"/>
    <property type="project" value="UniProtKB-KW"/>
</dbReference>
<accession>A0A1N6RXD8</accession>
<dbReference type="RefSeq" id="WP_045850721.1">
    <property type="nucleotide sequence ID" value="NZ_FTLX01000002.1"/>
</dbReference>
<dbReference type="GO" id="GO:0003700">
    <property type="term" value="F:DNA-binding transcription factor activity"/>
    <property type="evidence" value="ECO:0007669"/>
    <property type="project" value="TreeGrafter"/>
</dbReference>
<evidence type="ECO:0000256" key="1">
    <source>
        <dbReference type="ARBA" id="ARBA00023125"/>
    </source>
</evidence>
<evidence type="ECO:0000259" key="3">
    <source>
        <dbReference type="PROSITE" id="PS51500"/>
    </source>
</evidence>
<dbReference type="InterPro" id="IPR010981">
    <property type="entry name" value="SinR/SinI_dimer_dom"/>
</dbReference>
<dbReference type="InterPro" id="IPR050807">
    <property type="entry name" value="TransReg_Diox_bact_type"/>
</dbReference>
<dbReference type="Gene3D" id="1.10.260.40">
    <property type="entry name" value="lambda repressor-like DNA-binding domains"/>
    <property type="match status" value="1"/>
</dbReference>
<dbReference type="PANTHER" id="PTHR46797:SF1">
    <property type="entry name" value="METHYLPHOSPHONATE SYNTHASE"/>
    <property type="match status" value="1"/>
</dbReference>